<protein>
    <recommendedName>
        <fullName evidence="1">DUF1540 domain-containing protein</fullName>
    </recommendedName>
</protein>
<gene>
    <name evidence="2" type="ORF">SAMN04488502_11430</name>
</gene>
<keyword evidence="3" id="KW-1185">Reference proteome</keyword>
<evidence type="ECO:0000313" key="2">
    <source>
        <dbReference type="EMBL" id="SDN19576.1"/>
    </source>
</evidence>
<dbReference type="OrthoDB" id="1684758at2"/>
<dbReference type="EMBL" id="FNHB01000014">
    <property type="protein sequence ID" value="SDN19576.1"/>
    <property type="molecule type" value="Genomic_DNA"/>
</dbReference>
<dbReference type="RefSeq" id="WP_092074892.1">
    <property type="nucleotide sequence ID" value="NZ_FNHB01000014.1"/>
</dbReference>
<accession>A0A1G9ZG72</accession>
<dbReference type="Proteomes" id="UP000214880">
    <property type="component" value="Unassembled WGS sequence"/>
</dbReference>
<sequence length="51" mass="5647">MAKDVKCRVENCKFWSQGQRCTANAIEVSVDSGGKQAGDVQETNCHTFKLQ</sequence>
<dbReference type="STRING" id="146817.SAMN04488502_11430"/>
<name>A0A1G9ZG72_9FIRM</name>
<feature type="domain" description="DUF1540" evidence="1">
    <location>
        <begin position="5"/>
        <end position="48"/>
    </location>
</feature>
<dbReference type="AlphaFoldDB" id="A0A1G9ZG72"/>
<dbReference type="InterPro" id="IPR011437">
    <property type="entry name" value="DUF1540"/>
</dbReference>
<evidence type="ECO:0000313" key="3">
    <source>
        <dbReference type="Proteomes" id="UP000214880"/>
    </source>
</evidence>
<proteinExistence type="predicted"/>
<organism evidence="2 3">
    <name type="scientific">Dendrosporobacter quercicolus</name>
    <dbReference type="NCBI Taxonomy" id="146817"/>
    <lineage>
        <taxon>Bacteria</taxon>
        <taxon>Bacillati</taxon>
        <taxon>Bacillota</taxon>
        <taxon>Negativicutes</taxon>
        <taxon>Selenomonadales</taxon>
        <taxon>Sporomusaceae</taxon>
        <taxon>Dendrosporobacter</taxon>
    </lineage>
</organism>
<dbReference type="Pfam" id="PF07561">
    <property type="entry name" value="DUF1540"/>
    <property type="match status" value="1"/>
</dbReference>
<evidence type="ECO:0000259" key="1">
    <source>
        <dbReference type="Pfam" id="PF07561"/>
    </source>
</evidence>
<reference evidence="2 3" key="1">
    <citation type="submission" date="2016-10" db="EMBL/GenBank/DDBJ databases">
        <authorList>
            <person name="de Groot N.N."/>
        </authorList>
    </citation>
    <scope>NUCLEOTIDE SEQUENCE [LARGE SCALE GENOMIC DNA]</scope>
    <source>
        <strain evidence="2 3">DSM 1736</strain>
    </source>
</reference>